<dbReference type="GeneID" id="43585736"/>
<feature type="compositionally biased region" description="Basic and acidic residues" evidence="1">
    <location>
        <begin position="132"/>
        <end position="151"/>
    </location>
</feature>
<dbReference type="KEGG" id="ksn:43585736"/>
<sequence length="390" mass="44056">MEEYPCPTPETHYAKIDDLYLFFFHRCFACTLLHNPNCLMAIQPRLTRGRDGEWYFTLGACKFCTHELRQKCSNTEIRVYSLEDGARLELTAADQSAVVYYSIVDLIDGAGVLDVALLNRLHERKKKMVHEAMLRDEERKRGEEATHRDEAGAQEETAGGDQVMVEENRMEQQDMQMGLDIPEIAHMPLANASAGPSQPQPAQHASPRPTTPSPPIPPPSTHRSSHNPLTLLPAARPLTETKTSDETESEPDVILTVVNAPDKNVRDLLRRAHYPQPLQPVSVKPEHVRAIRLAGLMKVDQMDDPEAMEDFLASALAYRTAVVRKQNRVSAVPERVKAEGDREGSEMIVDLEDAEETAREISHLIERRPNQLVPRLFVDVEDVDYTKWLD</sequence>
<keyword evidence="3" id="KW-1185">Reference proteome</keyword>
<reference evidence="2" key="1">
    <citation type="submission" date="2017-08" db="EMBL/GenBank/DDBJ databases">
        <authorList>
            <person name="Cuomo C."/>
            <person name="Billmyre B."/>
            <person name="Heitman J."/>
        </authorList>
    </citation>
    <scope>NUCLEOTIDE SEQUENCE</scope>
    <source>
        <strain evidence="2">CBS 12478</strain>
    </source>
</reference>
<protein>
    <submittedName>
        <fullName evidence="2">Uncharacterized protein</fullName>
    </submittedName>
</protein>
<feature type="region of interest" description="Disordered" evidence="1">
    <location>
        <begin position="190"/>
        <end position="230"/>
    </location>
</feature>
<feature type="compositionally biased region" description="Pro residues" evidence="1">
    <location>
        <begin position="209"/>
        <end position="220"/>
    </location>
</feature>
<organism evidence="2 3">
    <name type="scientific">Kwoniella shandongensis</name>
    <dbReference type="NCBI Taxonomy" id="1734106"/>
    <lineage>
        <taxon>Eukaryota</taxon>
        <taxon>Fungi</taxon>
        <taxon>Dikarya</taxon>
        <taxon>Basidiomycota</taxon>
        <taxon>Agaricomycotina</taxon>
        <taxon>Tremellomycetes</taxon>
        <taxon>Tremellales</taxon>
        <taxon>Cryptococcaceae</taxon>
        <taxon>Kwoniella</taxon>
    </lineage>
</organism>
<dbReference type="RefSeq" id="XP_065823462.1">
    <property type="nucleotide sequence ID" value="XM_065967390.1"/>
</dbReference>
<evidence type="ECO:0000256" key="1">
    <source>
        <dbReference type="SAM" id="MobiDB-lite"/>
    </source>
</evidence>
<dbReference type="EMBL" id="CP144056">
    <property type="protein sequence ID" value="WWD19414.1"/>
    <property type="molecule type" value="Genomic_DNA"/>
</dbReference>
<proteinExistence type="predicted"/>
<reference evidence="2" key="2">
    <citation type="submission" date="2024-01" db="EMBL/GenBank/DDBJ databases">
        <title>Comparative genomics of Cryptococcus and Kwoniella reveals pathogenesis evolution and contrasting modes of karyotype evolution via chromosome fusion or intercentromeric recombination.</title>
        <authorList>
            <person name="Coelho M.A."/>
            <person name="David-Palma M."/>
            <person name="Shea T."/>
            <person name="Bowers K."/>
            <person name="McGinley-Smith S."/>
            <person name="Mohammad A.W."/>
            <person name="Gnirke A."/>
            <person name="Yurkov A.M."/>
            <person name="Nowrousian M."/>
            <person name="Sun S."/>
            <person name="Cuomo C.A."/>
            <person name="Heitman J."/>
        </authorList>
    </citation>
    <scope>NUCLEOTIDE SEQUENCE</scope>
    <source>
        <strain evidence="2">CBS 12478</strain>
    </source>
</reference>
<gene>
    <name evidence="2" type="ORF">CI109_103874</name>
</gene>
<feature type="compositionally biased region" description="Low complexity" evidence="1">
    <location>
        <begin position="190"/>
        <end position="208"/>
    </location>
</feature>
<evidence type="ECO:0000313" key="2">
    <source>
        <dbReference type="EMBL" id="WWD19414.1"/>
    </source>
</evidence>
<name>A0AAJ8LKB9_9TREE</name>
<dbReference type="Proteomes" id="UP000322225">
    <property type="component" value="Chromosome 6"/>
</dbReference>
<accession>A0AAJ8LKB9</accession>
<feature type="region of interest" description="Disordered" evidence="1">
    <location>
        <begin position="132"/>
        <end position="163"/>
    </location>
</feature>
<evidence type="ECO:0000313" key="3">
    <source>
        <dbReference type="Proteomes" id="UP000322225"/>
    </source>
</evidence>
<dbReference type="AlphaFoldDB" id="A0AAJ8LKB9"/>